<keyword evidence="2" id="KW-1185">Reference proteome</keyword>
<dbReference type="EMBL" id="SPNV01000039">
    <property type="protein sequence ID" value="KAF5864113.1"/>
    <property type="molecule type" value="Genomic_DNA"/>
</dbReference>
<evidence type="ECO:0000313" key="2">
    <source>
        <dbReference type="Proteomes" id="UP000541154"/>
    </source>
</evidence>
<organism evidence="1 2">
    <name type="scientific">Petromyces alliaceus</name>
    <name type="common">Aspergillus alliaceus</name>
    <dbReference type="NCBI Taxonomy" id="209559"/>
    <lineage>
        <taxon>Eukaryota</taxon>
        <taxon>Fungi</taxon>
        <taxon>Dikarya</taxon>
        <taxon>Ascomycota</taxon>
        <taxon>Pezizomycotina</taxon>
        <taxon>Eurotiomycetes</taxon>
        <taxon>Eurotiomycetidae</taxon>
        <taxon>Eurotiales</taxon>
        <taxon>Aspergillaceae</taxon>
        <taxon>Aspergillus</taxon>
        <taxon>Aspergillus subgen. Circumdati</taxon>
    </lineage>
</organism>
<name>A0A8H6A7A4_PETAA</name>
<gene>
    <name evidence="1" type="ORF">ETB97_008519</name>
</gene>
<dbReference type="AlphaFoldDB" id="A0A8H6A7A4"/>
<reference evidence="1 2" key="1">
    <citation type="submission" date="2019-04" db="EMBL/GenBank/DDBJ databases">
        <title>Aspergillus burnettii sp. nov., novel species from soil in southeast Queensland.</title>
        <authorList>
            <person name="Gilchrist C.L.M."/>
            <person name="Pitt J.I."/>
            <person name="Lange L."/>
            <person name="Lacey H.J."/>
            <person name="Vuong D."/>
            <person name="Midgley D.J."/>
            <person name="Greenfield P."/>
            <person name="Bradbury M."/>
            <person name="Lacey E."/>
            <person name="Busk P.K."/>
            <person name="Pilgaard B."/>
            <person name="Chooi Y.H."/>
            <person name="Piggott A.M."/>
        </authorList>
    </citation>
    <scope>NUCLEOTIDE SEQUENCE [LARGE SCALE GENOMIC DNA]</scope>
    <source>
        <strain evidence="1 2">FRR 5400</strain>
    </source>
</reference>
<dbReference type="Proteomes" id="UP000541154">
    <property type="component" value="Unassembled WGS sequence"/>
</dbReference>
<sequence>MSNKIPQISQPEEILYCIWRPEVATEVTYCQMARCYPQIKYYVGRACAVAGYFNLYEELNLLSEVHIAHEARDNGHSDIYKDIMANPVKYEVAHLNGDTASRADLEINQKFRESGEPFNAKGAASKGHYFDIAALNGVDEFNTENLPSDKAAVT</sequence>
<comment type="caution">
    <text evidence="1">The sequence shown here is derived from an EMBL/GenBank/DDBJ whole genome shotgun (WGS) entry which is preliminary data.</text>
</comment>
<protein>
    <submittedName>
        <fullName evidence="1">Uncharacterized protein</fullName>
    </submittedName>
</protein>
<accession>A0A8H6A7A4</accession>
<evidence type="ECO:0000313" key="1">
    <source>
        <dbReference type="EMBL" id="KAF5864113.1"/>
    </source>
</evidence>
<proteinExistence type="predicted"/>